<gene>
    <name evidence="1" type="ORF">UFOVP111_82</name>
</gene>
<evidence type="ECO:0000313" key="1">
    <source>
        <dbReference type="EMBL" id="CAB4128797.1"/>
    </source>
</evidence>
<dbReference type="EMBL" id="LR796226">
    <property type="protein sequence ID" value="CAB4128797.1"/>
    <property type="molecule type" value="Genomic_DNA"/>
</dbReference>
<name>A0A6J5L6Z9_9CAUD</name>
<proteinExistence type="predicted"/>
<organism evidence="1">
    <name type="scientific">uncultured Caudovirales phage</name>
    <dbReference type="NCBI Taxonomy" id="2100421"/>
    <lineage>
        <taxon>Viruses</taxon>
        <taxon>Duplodnaviria</taxon>
        <taxon>Heunggongvirae</taxon>
        <taxon>Uroviricota</taxon>
        <taxon>Caudoviricetes</taxon>
        <taxon>Peduoviridae</taxon>
        <taxon>Maltschvirus</taxon>
        <taxon>Maltschvirus maltsch</taxon>
    </lineage>
</organism>
<accession>A0A6J5L6Z9</accession>
<reference evidence="1" key="1">
    <citation type="submission" date="2020-04" db="EMBL/GenBank/DDBJ databases">
        <authorList>
            <person name="Chiriac C."/>
            <person name="Salcher M."/>
            <person name="Ghai R."/>
            <person name="Kavagutti S V."/>
        </authorList>
    </citation>
    <scope>NUCLEOTIDE SEQUENCE</scope>
</reference>
<sequence length="67" mass="7681">MSSQDFTPWWKKVNHYLSFEERKEFTQGANGISPNLPISVMMGMLSSGYVNNSFEKPQSYTGKRSDI</sequence>
<protein>
    <submittedName>
        <fullName evidence="1">Uncharacterized protein</fullName>
    </submittedName>
</protein>